<name>A0A558BVV3_9BACT</name>
<proteinExistence type="predicted"/>
<comment type="caution">
    <text evidence="1">The sequence shown here is derived from an EMBL/GenBank/DDBJ whole genome shotgun (WGS) entry which is preliminary data.</text>
</comment>
<dbReference type="AlphaFoldDB" id="A0A558BVV3"/>
<evidence type="ECO:0000313" key="2">
    <source>
        <dbReference type="Proteomes" id="UP000317624"/>
    </source>
</evidence>
<dbReference type="RefSeq" id="WP_144848943.1">
    <property type="nucleotide sequence ID" value="NZ_VMRJ01000003.1"/>
</dbReference>
<protein>
    <submittedName>
        <fullName evidence="1">Uncharacterized protein</fullName>
    </submittedName>
</protein>
<gene>
    <name evidence="1" type="ORF">FNT36_14400</name>
</gene>
<keyword evidence="2" id="KW-1185">Reference proteome</keyword>
<organism evidence="1 2">
    <name type="scientific">Hymenobacter setariae</name>
    <dbReference type="NCBI Taxonomy" id="2594794"/>
    <lineage>
        <taxon>Bacteria</taxon>
        <taxon>Pseudomonadati</taxon>
        <taxon>Bacteroidota</taxon>
        <taxon>Cytophagia</taxon>
        <taxon>Cytophagales</taxon>
        <taxon>Hymenobacteraceae</taxon>
        <taxon>Hymenobacter</taxon>
    </lineage>
</organism>
<dbReference type="Proteomes" id="UP000317624">
    <property type="component" value="Unassembled WGS sequence"/>
</dbReference>
<dbReference type="EMBL" id="VMRJ01000003">
    <property type="protein sequence ID" value="TVT40656.1"/>
    <property type="molecule type" value="Genomic_DNA"/>
</dbReference>
<sequence length="134" mass="14512">MTQLLTSPLAVQQLAVVLRAKRILHEAAEVAAGRLVAIRYIGPDGESYCLYPARVAAHARRLLGTPTLPGDGLALAFTTQGSTDTQHYEVEAVLNALLSLRAHQLAARRHTQRRLARNTAKIARLRAGREVASA</sequence>
<evidence type="ECO:0000313" key="1">
    <source>
        <dbReference type="EMBL" id="TVT40656.1"/>
    </source>
</evidence>
<reference evidence="1 2" key="1">
    <citation type="submission" date="2019-07" db="EMBL/GenBank/DDBJ databases">
        <title>Hymenobacter sp. straun FUR1 Genome sequencing and assembly.</title>
        <authorList>
            <person name="Chhetri G."/>
        </authorList>
    </citation>
    <scope>NUCLEOTIDE SEQUENCE [LARGE SCALE GENOMIC DNA]</scope>
    <source>
        <strain evidence="1 2">Fur1</strain>
    </source>
</reference>
<accession>A0A558BVV3</accession>